<proteinExistence type="predicted"/>
<dbReference type="EMBL" id="QUTH01003031">
    <property type="protein sequence ID" value="RHZ22181.1"/>
    <property type="molecule type" value="Genomic_DNA"/>
</dbReference>
<dbReference type="AlphaFoldDB" id="A0A3R6XHT6"/>
<evidence type="ECO:0000313" key="9">
    <source>
        <dbReference type="Proteomes" id="UP000285430"/>
    </source>
</evidence>
<protein>
    <recommendedName>
        <fullName evidence="6">TIR domain-containing protein</fullName>
    </recommendedName>
</protein>
<dbReference type="Proteomes" id="UP000285430">
    <property type="component" value="Unassembled WGS sequence"/>
</dbReference>
<accession>A0A3R6XHT6</accession>
<evidence type="ECO:0000256" key="2">
    <source>
        <dbReference type="ARBA" id="ARBA00023043"/>
    </source>
</evidence>
<dbReference type="Pfam" id="PF13676">
    <property type="entry name" value="TIR_2"/>
    <property type="match status" value="1"/>
</dbReference>
<dbReference type="Pfam" id="PF00023">
    <property type="entry name" value="Ank"/>
    <property type="match status" value="3"/>
</dbReference>
<dbReference type="GO" id="GO:0007165">
    <property type="term" value="P:signal transduction"/>
    <property type="evidence" value="ECO:0007669"/>
    <property type="project" value="InterPro"/>
</dbReference>
<feature type="transmembrane region" description="Helical" evidence="5">
    <location>
        <begin position="229"/>
        <end position="250"/>
    </location>
</feature>
<dbReference type="Pfam" id="PF12796">
    <property type="entry name" value="Ank_2"/>
    <property type="match status" value="1"/>
</dbReference>
<keyword evidence="5" id="KW-0812">Transmembrane</keyword>
<keyword evidence="1" id="KW-0677">Repeat</keyword>
<evidence type="ECO:0000313" key="10">
    <source>
        <dbReference type="Proteomes" id="UP000285712"/>
    </source>
</evidence>
<feature type="repeat" description="ANK" evidence="3">
    <location>
        <begin position="633"/>
        <end position="667"/>
    </location>
</feature>
<evidence type="ECO:0000256" key="5">
    <source>
        <dbReference type="SAM" id="Phobius"/>
    </source>
</evidence>
<name>A0A3R6XHT6_APHAT</name>
<evidence type="ECO:0000259" key="6">
    <source>
        <dbReference type="PROSITE" id="PS50104"/>
    </source>
</evidence>
<dbReference type="Gene3D" id="1.25.40.20">
    <property type="entry name" value="Ankyrin repeat-containing domain"/>
    <property type="match status" value="3"/>
</dbReference>
<reference evidence="9 10" key="1">
    <citation type="submission" date="2018-08" db="EMBL/GenBank/DDBJ databases">
        <title>Aphanomyces genome sequencing and annotation.</title>
        <authorList>
            <person name="Minardi D."/>
            <person name="Oidtmann B."/>
            <person name="Van Der Giezen M."/>
            <person name="Studholme D.J."/>
        </authorList>
    </citation>
    <scope>NUCLEOTIDE SEQUENCE [LARGE SCALE GENOMIC DNA]</scope>
    <source>
        <strain evidence="8 9">Da</strain>
        <strain evidence="7 10">Sv</strain>
    </source>
</reference>
<feature type="repeat" description="ANK" evidence="3">
    <location>
        <begin position="668"/>
        <end position="700"/>
    </location>
</feature>
<dbReference type="VEuPathDB" id="FungiDB:H257_01546"/>
<dbReference type="PROSITE" id="PS50104">
    <property type="entry name" value="TIR"/>
    <property type="match status" value="1"/>
</dbReference>
<dbReference type="EMBL" id="QUTG01002688">
    <property type="protein sequence ID" value="RHY95142.1"/>
    <property type="molecule type" value="Genomic_DNA"/>
</dbReference>
<dbReference type="SMART" id="SM00248">
    <property type="entry name" value="ANK"/>
    <property type="match status" value="7"/>
</dbReference>
<feature type="transmembrane region" description="Helical" evidence="5">
    <location>
        <begin position="186"/>
        <end position="209"/>
    </location>
</feature>
<evidence type="ECO:0000256" key="4">
    <source>
        <dbReference type="SAM" id="MobiDB-lite"/>
    </source>
</evidence>
<dbReference type="InterPro" id="IPR036770">
    <property type="entry name" value="Ankyrin_rpt-contain_sf"/>
</dbReference>
<evidence type="ECO:0000313" key="8">
    <source>
        <dbReference type="EMBL" id="RHZ22181.1"/>
    </source>
</evidence>
<sequence>MMGREDASSCDRQHTIPVGHGALRTPKAPFALQPKPFGYSIGQTLPPRYRNATHGFLRNSFFIKRLLYTTVVLGIIDGCGITCMMYMQFVVDKRSAMFRAMNVDEMEKHDPTCLKWTWFSRTMYFSFPMVMFLGLAASGCRVFDLFKRSTGPSNNDDDDDDDGTPPTRGTLAHQQQRITTKVQRTWYLQVCEIVCVCLILFYVGAFGFVLITFVQSNFTLQLCHERVPFINSFVSILSWVGIGFQFTYFARLRDHLKMQLGAFKEGELTGGGRKPPVVGTPSKVDIQKRIFTAAELSDVEGLRHALGLARTYLGKEFAKELYGSASLGWVLNFSKKNPVHAAAAHGNLAMLQLLLDAGFSMNSLDKINRVRVSTGDLFWYLSQMLVRRAVVSADESAKHLFKTTLVSPLHCAVAASRVEAVRWLLDHGALVNQTARSSNREERLPPIFLCEHPSIMEMLLAANADHLCVPNAGYIYISFLCRIPLMGMYGGSRGSHTLTVLELSYLRGNYAVGVVLEDWGGDVALTPLHLAAASNDVVKVSSIIVVHKMLSYCDPNCLGEYGYAGFNRRTPLHWAAIAGSADVLAPLLNKGADPHAQDAGGRTPLHWAARANRVECVTILLEHRANVHARDVDGMTPVLCAALAPDLRPELLQALVLHGANINATVATGDTALHVAMKQGNRAAALALLGVGADINAVNGDGSRAIDCTTSTELQFAVKRAAGSRDVMISYTHSHSEFAKKLRASLEQHHITTWLDLMDPSGIGGGAVWREEIARGILNASCVVCVLTEDYPRSEWCLKELAYAKQVGTPVLAISTEHVTITEELQVYLYTRQIVPFESAISAVDAANPRNITYEYNQDQYLTQFRSLLDGVRDEIEKKRCVARPTLDMPTTAMATWGPTLLQHNYPPDHNDEYWKQPFVVLASGDCHQGFVRQVHQELSAASCRVYLDHPHGADTQSRISAAKEAILHCAVFVVVLSDKNQNELLLDQLAFAEDKGKPILPLLLSNPREYLGLGLQYTLSRTDVFHFAQNVGFASSMMYLLKGLEKHMHVPSTRRGYLSSTMVRMTVPEDGDRWSYASDEAGSSGRIHRL</sequence>
<gene>
    <name evidence="7" type="ORF">DYB35_003299</name>
    <name evidence="8" type="ORF">DYB37_001377</name>
</gene>
<feature type="repeat" description="ANK" evidence="3">
    <location>
        <begin position="404"/>
        <end position="436"/>
    </location>
</feature>
<dbReference type="PANTHER" id="PTHR24189:SF50">
    <property type="entry name" value="ANKYRIN REPEAT AND SOCS BOX PROTEIN 2"/>
    <property type="match status" value="1"/>
</dbReference>
<dbReference type="SUPFAM" id="SSF52200">
    <property type="entry name" value="Toll/Interleukin receptor TIR domain"/>
    <property type="match status" value="2"/>
</dbReference>
<evidence type="ECO:0000256" key="1">
    <source>
        <dbReference type="ARBA" id="ARBA00022737"/>
    </source>
</evidence>
<feature type="transmembrane region" description="Helical" evidence="5">
    <location>
        <begin position="124"/>
        <end position="143"/>
    </location>
</feature>
<dbReference type="Gene3D" id="3.40.50.10140">
    <property type="entry name" value="Toll/interleukin-1 receptor homology (TIR) domain"/>
    <property type="match status" value="1"/>
</dbReference>
<comment type="caution">
    <text evidence="8">The sequence shown here is derived from an EMBL/GenBank/DDBJ whole genome shotgun (WGS) entry which is preliminary data.</text>
</comment>
<evidence type="ECO:0000313" key="7">
    <source>
        <dbReference type="EMBL" id="RHY95142.1"/>
    </source>
</evidence>
<dbReference type="InterPro" id="IPR000157">
    <property type="entry name" value="TIR_dom"/>
</dbReference>
<keyword evidence="2 3" id="KW-0040">ANK repeat</keyword>
<feature type="region of interest" description="Disordered" evidence="4">
    <location>
        <begin position="151"/>
        <end position="173"/>
    </location>
</feature>
<keyword evidence="5" id="KW-0472">Membrane</keyword>
<dbReference type="PANTHER" id="PTHR24189">
    <property type="entry name" value="MYOTROPHIN"/>
    <property type="match status" value="1"/>
</dbReference>
<dbReference type="Proteomes" id="UP000285712">
    <property type="component" value="Unassembled WGS sequence"/>
</dbReference>
<dbReference type="InterPro" id="IPR002110">
    <property type="entry name" value="Ankyrin_rpt"/>
</dbReference>
<feature type="repeat" description="ANK" evidence="3">
    <location>
        <begin position="600"/>
        <end position="632"/>
    </location>
</feature>
<dbReference type="InterPro" id="IPR035897">
    <property type="entry name" value="Toll_tir_struct_dom_sf"/>
</dbReference>
<dbReference type="PRINTS" id="PR01415">
    <property type="entry name" value="ANKYRIN"/>
</dbReference>
<dbReference type="PROSITE" id="PS50297">
    <property type="entry name" value="ANK_REP_REGION"/>
    <property type="match status" value="5"/>
</dbReference>
<dbReference type="InterPro" id="IPR050745">
    <property type="entry name" value="Multifunctional_regulatory"/>
</dbReference>
<dbReference type="SUPFAM" id="SSF48403">
    <property type="entry name" value="Ankyrin repeat"/>
    <property type="match status" value="2"/>
</dbReference>
<feature type="transmembrane region" description="Helical" evidence="5">
    <location>
        <begin position="66"/>
        <end position="89"/>
    </location>
</feature>
<feature type="repeat" description="ANK" evidence="3">
    <location>
        <begin position="334"/>
        <end position="366"/>
    </location>
</feature>
<dbReference type="PROSITE" id="PS50088">
    <property type="entry name" value="ANK_REPEAT"/>
    <property type="match status" value="6"/>
</dbReference>
<feature type="repeat" description="ANK" evidence="3">
    <location>
        <begin position="567"/>
        <end position="599"/>
    </location>
</feature>
<evidence type="ECO:0000256" key="3">
    <source>
        <dbReference type="PROSITE-ProRule" id="PRU00023"/>
    </source>
</evidence>
<keyword evidence="5" id="KW-1133">Transmembrane helix</keyword>
<feature type="domain" description="TIR" evidence="6">
    <location>
        <begin position="723"/>
        <end position="845"/>
    </location>
</feature>
<organism evidence="8 9">
    <name type="scientific">Aphanomyces astaci</name>
    <name type="common">Crayfish plague agent</name>
    <dbReference type="NCBI Taxonomy" id="112090"/>
    <lineage>
        <taxon>Eukaryota</taxon>
        <taxon>Sar</taxon>
        <taxon>Stramenopiles</taxon>
        <taxon>Oomycota</taxon>
        <taxon>Saprolegniomycetes</taxon>
        <taxon>Saprolegniales</taxon>
        <taxon>Verrucalvaceae</taxon>
        <taxon>Aphanomyces</taxon>
    </lineage>
</organism>